<protein>
    <recommendedName>
        <fullName evidence="6 14">Phosphoglycerate kinase</fullName>
        <ecNumber evidence="5 14">2.7.2.3</ecNumber>
    </recommendedName>
</protein>
<evidence type="ECO:0000256" key="15">
    <source>
        <dbReference type="RuleBase" id="RU000696"/>
    </source>
</evidence>
<keyword evidence="17" id="KW-1185">Reference proteome</keyword>
<feature type="binding site" evidence="13">
    <location>
        <position position="347"/>
    </location>
    <ligand>
        <name>ATP</name>
        <dbReference type="ChEBI" id="CHEBI:30616"/>
    </ligand>
</feature>
<feature type="binding site" evidence="13">
    <location>
        <position position="225"/>
    </location>
    <ligand>
        <name>ATP</name>
        <dbReference type="ChEBI" id="CHEBI:30616"/>
    </ligand>
</feature>
<feature type="binding site" evidence="12">
    <location>
        <position position="174"/>
    </location>
    <ligand>
        <name>(2R)-3-phosphoglycerate</name>
        <dbReference type="ChEBI" id="CHEBI:58272"/>
    </ligand>
</feature>
<evidence type="ECO:0000256" key="8">
    <source>
        <dbReference type="ARBA" id="ARBA00022741"/>
    </source>
</evidence>
<dbReference type="PANTHER" id="PTHR11406">
    <property type="entry name" value="PHOSPHOGLYCERATE KINASE"/>
    <property type="match status" value="1"/>
</dbReference>
<feature type="binding site" evidence="12">
    <location>
        <position position="58"/>
    </location>
    <ligand>
        <name>(2R)-3-phosphoglycerate</name>
        <dbReference type="ChEBI" id="CHEBI:58272"/>
    </ligand>
</feature>
<dbReference type="PRINTS" id="PR00477">
    <property type="entry name" value="PHGLYCKINASE"/>
</dbReference>
<dbReference type="InterPro" id="IPR001576">
    <property type="entry name" value="Phosphoglycerate_kinase"/>
</dbReference>
<dbReference type="InterPro" id="IPR015824">
    <property type="entry name" value="Phosphoglycerate_kinase_N"/>
</dbReference>
<keyword evidence="10 13" id="KW-0067">ATP-binding</keyword>
<dbReference type="FunFam" id="3.40.50.1260:FF:000006">
    <property type="entry name" value="Phosphoglycerate kinase"/>
    <property type="match status" value="1"/>
</dbReference>
<dbReference type="GO" id="GO:0043531">
    <property type="term" value="F:ADP binding"/>
    <property type="evidence" value="ECO:0007669"/>
    <property type="project" value="TreeGrafter"/>
</dbReference>
<dbReference type="STRING" id="478820.A0A196SGU2"/>
<dbReference type="SUPFAM" id="SSF53748">
    <property type="entry name" value="Phosphoglycerate kinase"/>
    <property type="match status" value="1"/>
</dbReference>
<comment type="pathway">
    <text evidence="14">Carbohydrate degradation; glycolysis; pyruvate from D-glyceraldehyde 3-phosphate: step 2/5.</text>
</comment>
<keyword evidence="7 14" id="KW-0808">Transferase</keyword>
<dbReference type="GO" id="GO:0006094">
    <property type="term" value="P:gluconeogenesis"/>
    <property type="evidence" value="ECO:0007669"/>
    <property type="project" value="TreeGrafter"/>
</dbReference>
<evidence type="ECO:0000256" key="6">
    <source>
        <dbReference type="ARBA" id="ARBA00016471"/>
    </source>
</evidence>
<dbReference type="FunFam" id="3.40.50.1260:FF:000003">
    <property type="entry name" value="Phosphoglycerate kinase"/>
    <property type="match status" value="1"/>
</dbReference>
<feature type="binding site" evidence="12">
    <location>
        <position position="139"/>
    </location>
    <ligand>
        <name>(2R)-3-phosphoglycerate</name>
        <dbReference type="ChEBI" id="CHEBI:58272"/>
    </ligand>
</feature>
<dbReference type="PIRSF" id="PIRSF000724">
    <property type="entry name" value="Pgk"/>
    <property type="match status" value="1"/>
</dbReference>
<name>A0A196SGU2_BLAHN</name>
<dbReference type="GO" id="GO:0004618">
    <property type="term" value="F:phosphoglycerate kinase activity"/>
    <property type="evidence" value="ECO:0007669"/>
    <property type="project" value="UniProtKB-EC"/>
</dbReference>
<comment type="similarity">
    <text evidence="3 14">Belongs to the phosphoglycerate kinase family.</text>
</comment>
<gene>
    <name evidence="16" type="ORF">AV274_2746</name>
</gene>
<dbReference type="GO" id="GO:0005524">
    <property type="term" value="F:ATP binding"/>
    <property type="evidence" value="ECO:0007669"/>
    <property type="project" value="UniProtKB-KW"/>
</dbReference>
<organism evidence="16 17">
    <name type="scientific">Blastocystis sp. subtype 1 (strain ATCC 50177 / NandII)</name>
    <dbReference type="NCBI Taxonomy" id="478820"/>
    <lineage>
        <taxon>Eukaryota</taxon>
        <taxon>Sar</taxon>
        <taxon>Stramenopiles</taxon>
        <taxon>Bigyra</taxon>
        <taxon>Opalozoa</taxon>
        <taxon>Opalinata</taxon>
        <taxon>Blastocystidae</taxon>
        <taxon>Blastocystis</taxon>
    </lineage>
</organism>
<dbReference type="Proteomes" id="UP000078348">
    <property type="component" value="Unassembled WGS sequence"/>
</dbReference>
<evidence type="ECO:0000256" key="11">
    <source>
        <dbReference type="ARBA" id="ARBA00022842"/>
    </source>
</evidence>
<dbReference type="GO" id="GO:0006096">
    <property type="term" value="P:glycolytic process"/>
    <property type="evidence" value="ECO:0007669"/>
    <property type="project" value="UniProtKB-UniPathway"/>
</dbReference>
<feature type="binding site" evidence="12">
    <location>
        <begin position="40"/>
        <end position="42"/>
    </location>
    <ligand>
        <name>substrate</name>
    </ligand>
</feature>
<dbReference type="AlphaFoldDB" id="A0A196SGU2"/>
<dbReference type="UniPathway" id="UPA00109">
    <property type="reaction ID" value="UER00185"/>
</dbReference>
<evidence type="ECO:0000256" key="10">
    <source>
        <dbReference type="ARBA" id="ARBA00022840"/>
    </source>
</evidence>
<keyword evidence="9 14" id="KW-0418">Kinase</keyword>
<dbReference type="HAMAP" id="MF_00145">
    <property type="entry name" value="Phosphoglyc_kinase"/>
    <property type="match status" value="1"/>
</dbReference>
<keyword evidence="8" id="KW-0547">Nucleotide-binding</keyword>
<evidence type="ECO:0000256" key="14">
    <source>
        <dbReference type="RuleBase" id="RU000532"/>
    </source>
</evidence>
<dbReference type="OrthoDB" id="275353at2759"/>
<dbReference type="InterPro" id="IPR015911">
    <property type="entry name" value="Phosphoglycerate_kinase_CS"/>
</dbReference>
<evidence type="ECO:0000256" key="9">
    <source>
        <dbReference type="ARBA" id="ARBA00022777"/>
    </source>
</evidence>
<evidence type="ECO:0000256" key="2">
    <source>
        <dbReference type="ARBA" id="ARBA00001946"/>
    </source>
</evidence>
<evidence type="ECO:0000256" key="5">
    <source>
        <dbReference type="ARBA" id="ARBA00013061"/>
    </source>
</evidence>
<proteinExistence type="inferred from homology"/>
<keyword evidence="11" id="KW-0460">Magnesium</keyword>
<evidence type="ECO:0000256" key="13">
    <source>
        <dbReference type="PIRSR" id="PIRSR000724-2"/>
    </source>
</evidence>
<evidence type="ECO:0000256" key="4">
    <source>
        <dbReference type="ARBA" id="ARBA00011245"/>
    </source>
</evidence>
<dbReference type="GO" id="GO:0005829">
    <property type="term" value="C:cytosol"/>
    <property type="evidence" value="ECO:0007669"/>
    <property type="project" value="TreeGrafter"/>
</dbReference>
<comment type="catalytic activity">
    <reaction evidence="1 14">
        <text>(2R)-3-phosphoglycerate + ATP = (2R)-3-phospho-glyceroyl phosphate + ADP</text>
        <dbReference type="Rhea" id="RHEA:14801"/>
        <dbReference type="ChEBI" id="CHEBI:30616"/>
        <dbReference type="ChEBI" id="CHEBI:57604"/>
        <dbReference type="ChEBI" id="CHEBI:58272"/>
        <dbReference type="ChEBI" id="CHEBI:456216"/>
        <dbReference type="EC" id="2.7.2.3"/>
    </reaction>
</comment>
<sequence>MLSAFSKRLFSTGRTVNKLGVAAYAKSHSMAGKTVFVRVDFNVPLSKDGKRTIMDETRIVKALPTINLLTGQGAKVVLVTHLGKPKGPDPKLTLDPVATRLSELVGKKVVKVNEVVGDSVKKAVKEMKNGDIVMLENVRFNPGETKNKPEFVKELVDCIHPDIYVNDAFGTAHRAHASTVGVTAFTKVNLAGLLLDKELKFLYGAIDQPKRPLAAIVGGAKVSTKLPVLESLIDKCDKVLVGGGMMFTFYKAMGKSIGKSIVENDQLDLAMKLVDKAKAKGIDFLLPVDTVVTDSLDKQSQIKTVDVDHIPDGFLGADVGPKTIKLFQDCLKDANTIVWNGPMGIFEQKAFSVGTMAIAKTLAERSDAGAITIVGGGDSVSAINKSGVADKITHISTGGGASLEVLEGKILPGVAALTDA</sequence>
<dbReference type="EMBL" id="LXWW01000133">
    <property type="protein sequence ID" value="OAO15536.1"/>
    <property type="molecule type" value="Genomic_DNA"/>
</dbReference>
<dbReference type="Pfam" id="PF00162">
    <property type="entry name" value="PGK"/>
    <property type="match status" value="1"/>
</dbReference>
<evidence type="ECO:0000256" key="1">
    <source>
        <dbReference type="ARBA" id="ARBA00000642"/>
    </source>
</evidence>
<comment type="caution">
    <text evidence="16">The sequence shown here is derived from an EMBL/GenBank/DDBJ whole genome shotgun (WGS) entry which is preliminary data.</text>
</comment>
<evidence type="ECO:0000313" key="17">
    <source>
        <dbReference type="Proteomes" id="UP000078348"/>
    </source>
</evidence>
<dbReference type="Gene3D" id="3.40.50.1260">
    <property type="entry name" value="Phosphoglycerate kinase, N-terminal domain"/>
    <property type="match status" value="2"/>
</dbReference>
<evidence type="ECO:0000313" key="16">
    <source>
        <dbReference type="EMBL" id="OAO15536.1"/>
    </source>
</evidence>
<dbReference type="PANTHER" id="PTHR11406:SF23">
    <property type="entry name" value="PHOSPHOGLYCERATE KINASE 1, CHLOROPLASTIC-RELATED"/>
    <property type="match status" value="1"/>
</dbReference>
<comment type="cofactor">
    <cofactor evidence="2">
        <name>Mg(2+)</name>
        <dbReference type="ChEBI" id="CHEBI:18420"/>
    </cofactor>
</comment>
<dbReference type="InterPro" id="IPR036043">
    <property type="entry name" value="Phosphoglycerate_kinase_sf"/>
</dbReference>
<accession>A0A196SGU2</accession>
<evidence type="ECO:0000256" key="12">
    <source>
        <dbReference type="PIRSR" id="PIRSR000724-1"/>
    </source>
</evidence>
<feature type="binding site" evidence="13">
    <location>
        <begin position="376"/>
        <end position="379"/>
    </location>
    <ligand>
        <name>ATP</name>
        <dbReference type="ChEBI" id="CHEBI:30616"/>
    </ligand>
</feature>
<evidence type="ECO:0000256" key="7">
    <source>
        <dbReference type="ARBA" id="ARBA00022679"/>
    </source>
</evidence>
<dbReference type="PROSITE" id="PS00111">
    <property type="entry name" value="PGLYCERATE_KINASE"/>
    <property type="match status" value="1"/>
</dbReference>
<reference evidence="16 17" key="1">
    <citation type="submission" date="2016-05" db="EMBL/GenBank/DDBJ databases">
        <title>Nuclear genome of Blastocystis sp. subtype 1 NandII.</title>
        <authorList>
            <person name="Gentekaki E."/>
            <person name="Curtis B."/>
            <person name="Stairs C."/>
            <person name="Eme L."/>
            <person name="Herman E."/>
            <person name="Klimes V."/>
            <person name="Arias M.C."/>
            <person name="Elias M."/>
            <person name="Hilliou F."/>
            <person name="Klute M."/>
            <person name="Malik S.-B."/>
            <person name="Pightling A."/>
            <person name="Rachubinski R."/>
            <person name="Salas D."/>
            <person name="Schlacht A."/>
            <person name="Suga H."/>
            <person name="Archibald J."/>
            <person name="Ball S.G."/>
            <person name="Clark G."/>
            <person name="Dacks J."/>
            <person name="Van Der Giezen M."/>
            <person name="Tsaousis A."/>
            <person name="Roger A."/>
        </authorList>
    </citation>
    <scope>NUCLEOTIDE SEQUENCE [LARGE SCALE GENOMIC DNA]</scope>
    <source>
        <strain evidence="17">ATCC 50177 / NandII</strain>
    </source>
</reference>
<evidence type="ECO:0000256" key="3">
    <source>
        <dbReference type="ARBA" id="ARBA00008982"/>
    </source>
</evidence>
<comment type="subunit">
    <text evidence="4 15">Monomer.</text>
</comment>
<feature type="binding site" evidence="12">
    <location>
        <begin position="81"/>
        <end position="84"/>
    </location>
    <ligand>
        <name>substrate</name>
    </ligand>
</feature>
<dbReference type="EC" id="2.7.2.3" evidence="5 14"/>